<gene>
    <name evidence="1" type="ORF">DILT_LOCUS3838</name>
</gene>
<evidence type="ECO:0000313" key="2">
    <source>
        <dbReference type="Proteomes" id="UP000281553"/>
    </source>
</evidence>
<evidence type="ECO:0000313" key="1">
    <source>
        <dbReference type="EMBL" id="VDK86196.1"/>
    </source>
</evidence>
<proteinExistence type="predicted"/>
<dbReference type="Proteomes" id="UP000281553">
    <property type="component" value="Unassembled WGS sequence"/>
</dbReference>
<keyword evidence="2" id="KW-1185">Reference proteome</keyword>
<sequence length="168" mass="19303">MEDEEFGEKVLKSLQGLIPSTSLSYYRGKTYTLHATRMQVSKNISCSREDTVKPSVSEKVYFNCSFHISDMRMDAITSQLGRYKRTTSNIVLKDIDGLVVVSALDDIVRSERIHLHSAITDYEIANIMPQIHEGLGISISMRKRLFEHSLNSHEYKDLQYLQSTVYFD</sequence>
<dbReference type="AlphaFoldDB" id="A0A3P6TDF9"/>
<accession>A0A3P6TDF9</accession>
<dbReference type="EMBL" id="UYRU01044341">
    <property type="protein sequence ID" value="VDK86196.1"/>
    <property type="molecule type" value="Genomic_DNA"/>
</dbReference>
<reference evidence="1 2" key="1">
    <citation type="submission" date="2018-11" db="EMBL/GenBank/DDBJ databases">
        <authorList>
            <consortium name="Pathogen Informatics"/>
        </authorList>
    </citation>
    <scope>NUCLEOTIDE SEQUENCE [LARGE SCALE GENOMIC DNA]</scope>
</reference>
<name>A0A3P6TDF9_DIBLA</name>
<organism evidence="1 2">
    <name type="scientific">Dibothriocephalus latus</name>
    <name type="common">Fish tapeworm</name>
    <name type="synonym">Diphyllobothrium latum</name>
    <dbReference type="NCBI Taxonomy" id="60516"/>
    <lineage>
        <taxon>Eukaryota</taxon>
        <taxon>Metazoa</taxon>
        <taxon>Spiralia</taxon>
        <taxon>Lophotrochozoa</taxon>
        <taxon>Platyhelminthes</taxon>
        <taxon>Cestoda</taxon>
        <taxon>Eucestoda</taxon>
        <taxon>Diphyllobothriidea</taxon>
        <taxon>Diphyllobothriidae</taxon>
        <taxon>Dibothriocephalus</taxon>
    </lineage>
</organism>
<protein>
    <submittedName>
        <fullName evidence="1">Uncharacterized protein</fullName>
    </submittedName>
</protein>